<dbReference type="AlphaFoldDB" id="F8MPR6"/>
<dbReference type="HOGENOM" id="CLU_2483926_0_0_1"/>
<evidence type="ECO:0000313" key="2">
    <source>
        <dbReference type="EMBL" id="EGO57171.1"/>
    </source>
</evidence>
<dbReference type="GeneID" id="20827901"/>
<evidence type="ECO:0000256" key="1">
    <source>
        <dbReference type="SAM" id="MobiDB-lite"/>
    </source>
</evidence>
<dbReference type="VEuPathDB" id="FungiDB:NEUTE1DRAFT_43675"/>
<sequence>REELTAMKRQQTRVDVLTERGTEAGSTTNSEFRSSNAAGQDSDTDRRKRAKWGREKTTLDLTNGDERKELQDVLKMSGSRVGCMADVSVESREKGEVCLKLQ</sequence>
<dbReference type="EMBL" id="GL891305">
    <property type="protein sequence ID" value="EGO57171.1"/>
    <property type="molecule type" value="Genomic_DNA"/>
</dbReference>
<dbReference type="Proteomes" id="UP000008065">
    <property type="component" value="Unassembled WGS sequence"/>
</dbReference>
<organism evidence="2 3">
    <name type="scientific">Neurospora tetrasperma (strain FGSC 2508 / ATCC MYA-4615 / P0657)</name>
    <dbReference type="NCBI Taxonomy" id="510951"/>
    <lineage>
        <taxon>Eukaryota</taxon>
        <taxon>Fungi</taxon>
        <taxon>Dikarya</taxon>
        <taxon>Ascomycota</taxon>
        <taxon>Pezizomycotina</taxon>
        <taxon>Sordariomycetes</taxon>
        <taxon>Sordariomycetidae</taxon>
        <taxon>Sordariales</taxon>
        <taxon>Sordariaceae</taxon>
        <taxon>Neurospora</taxon>
    </lineage>
</organism>
<feature type="compositionally biased region" description="Polar residues" evidence="1">
    <location>
        <begin position="24"/>
        <end position="41"/>
    </location>
</feature>
<gene>
    <name evidence="2" type="ORF">NEUTE1DRAFT_43675</name>
</gene>
<accession>F8MPR6</accession>
<reference evidence="3" key="1">
    <citation type="journal article" date="2011" name="Genetics">
        <title>Massive changes in genome architecture accompany the transition to self-fertility in the filamentous fungus Neurospora tetrasperma.</title>
        <authorList>
            <person name="Ellison C.E."/>
            <person name="Stajich J.E."/>
            <person name="Jacobson D.J."/>
            <person name="Natvig D.O."/>
            <person name="Lapidus A."/>
            <person name="Foster B."/>
            <person name="Aerts A."/>
            <person name="Riley R."/>
            <person name="Lindquist E.A."/>
            <person name="Grigoriev I.V."/>
            <person name="Taylor J.W."/>
        </authorList>
    </citation>
    <scope>NUCLEOTIDE SEQUENCE [LARGE SCALE GENOMIC DNA]</scope>
    <source>
        <strain evidence="3">FGSC 2508 / P0657</strain>
    </source>
</reference>
<keyword evidence="3" id="KW-1185">Reference proteome</keyword>
<dbReference type="RefSeq" id="XP_009851549.1">
    <property type="nucleotide sequence ID" value="XM_009853247.1"/>
</dbReference>
<dbReference type="KEGG" id="nte:NEUTE1DRAFT43675"/>
<evidence type="ECO:0000313" key="3">
    <source>
        <dbReference type="Proteomes" id="UP000008065"/>
    </source>
</evidence>
<name>F8MPR6_NEUT8</name>
<protein>
    <submittedName>
        <fullName evidence="2">Uncharacterized protein</fullName>
    </submittedName>
</protein>
<proteinExistence type="predicted"/>
<feature type="non-terminal residue" evidence="2">
    <location>
        <position position="1"/>
    </location>
</feature>
<feature type="region of interest" description="Disordered" evidence="1">
    <location>
        <begin position="1"/>
        <end position="56"/>
    </location>
</feature>